<keyword evidence="8" id="KW-0862">Zinc</keyword>
<feature type="binding site" evidence="8">
    <location>
        <position position="217"/>
    </location>
    <ligand>
        <name>Zn(2+)</name>
        <dbReference type="ChEBI" id="CHEBI:29105"/>
    </ligand>
</feature>
<comment type="cofactor">
    <cofactor evidence="1">
        <name>FAD</name>
        <dbReference type="ChEBI" id="CHEBI:57692"/>
    </cofactor>
</comment>
<dbReference type="PANTHER" id="PTHR11103">
    <property type="entry name" value="SLR1189 PROTEIN"/>
    <property type="match status" value="1"/>
</dbReference>
<dbReference type="InterPro" id="IPR003726">
    <property type="entry name" value="HCY_dom"/>
</dbReference>
<dbReference type="SUPFAM" id="SSF51730">
    <property type="entry name" value="FAD-linked oxidoreductase"/>
    <property type="match status" value="1"/>
</dbReference>
<keyword evidence="8" id="KW-0479">Metal-binding</keyword>
<feature type="domain" description="Hcy-binding" evidence="9">
    <location>
        <begin position="1"/>
        <end position="298"/>
    </location>
</feature>
<reference evidence="11" key="1">
    <citation type="journal article" date="2019" name="Int. J. Syst. Evol. Microbiol.">
        <title>The Global Catalogue of Microorganisms (GCM) 10K type strain sequencing project: providing services to taxonomists for standard genome sequencing and annotation.</title>
        <authorList>
            <consortium name="The Broad Institute Genomics Platform"/>
            <consortium name="The Broad Institute Genome Sequencing Center for Infectious Disease"/>
            <person name="Wu L."/>
            <person name="Ma J."/>
        </authorList>
    </citation>
    <scope>NUCLEOTIDE SEQUENCE [LARGE SCALE GENOMIC DNA]</scope>
    <source>
        <strain evidence="11">KCTC 32255</strain>
    </source>
</reference>
<feature type="binding site" evidence="8">
    <location>
        <position position="284"/>
    </location>
    <ligand>
        <name>Zn(2+)</name>
        <dbReference type="ChEBI" id="CHEBI:29105"/>
    </ligand>
</feature>
<proteinExistence type="predicted"/>
<dbReference type="EC" id="1.5.1.20" evidence="10"/>
<dbReference type="Gene3D" id="3.20.20.220">
    <property type="match status" value="1"/>
</dbReference>
<dbReference type="EMBL" id="JBHSXX010000001">
    <property type="protein sequence ID" value="MFC6866889.1"/>
    <property type="molecule type" value="Genomic_DNA"/>
</dbReference>
<organism evidence="10 11">
    <name type="scientific">Haloechinothrix salitolerans</name>
    <dbReference type="NCBI Taxonomy" id="926830"/>
    <lineage>
        <taxon>Bacteria</taxon>
        <taxon>Bacillati</taxon>
        <taxon>Actinomycetota</taxon>
        <taxon>Actinomycetes</taxon>
        <taxon>Pseudonocardiales</taxon>
        <taxon>Pseudonocardiaceae</taxon>
        <taxon>Haloechinothrix</taxon>
    </lineage>
</organism>
<evidence type="ECO:0000256" key="1">
    <source>
        <dbReference type="ARBA" id="ARBA00001974"/>
    </source>
</evidence>
<evidence type="ECO:0000256" key="8">
    <source>
        <dbReference type="PROSITE-ProRule" id="PRU00333"/>
    </source>
</evidence>
<comment type="pathway">
    <text evidence="2">One-carbon metabolism; tetrahydrofolate interconversion.</text>
</comment>
<dbReference type="Proteomes" id="UP001596337">
    <property type="component" value="Unassembled WGS sequence"/>
</dbReference>
<keyword evidence="4" id="KW-0285">Flavoprotein</keyword>
<evidence type="ECO:0000313" key="11">
    <source>
        <dbReference type="Proteomes" id="UP001596337"/>
    </source>
</evidence>
<comment type="cofactor">
    <cofactor evidence="8">
        <name>Zn(2+)</name>
        <dbReference type="ChEBI" id="CHEBI:29105"/>
    </cofactor>
</comment>
<evidence type="ECO:0000256" key="5">
    <source>
        <dbReference type="ARBA" id="ARBA00022679"/>
    </source>
</evidence>
<keyword evidence="7 10" id="KW-0560">Oxidoreductase</keyword>
<dbReference type="GO" id="GO:0004489">
    <property type="term" value="F:methylenetetrahydrofolate reductase [NAD(P)H] activity"/>
    <property type="evidence" value="ECO:0007669"/>
    <property type="project" value="UniProtKB-EC"/>
</dbReference>
<dbReference type="NCBIfam" id="NF006396">
    <property type="entry name" value="PRK08645.1"/>
    <property type="match status" value="1"/>
</dbReference>
<protein>
    <submittedName>
        <fullName evidence="10">Bifunctional homocysteine S-methyltransferase/methylenetetrahydrofolate reductase</fullName>
        <ecNumber evidence="10">1.5.1.20</ecNumber>
        <ecNumber evidence="10">2.1.1.10</ecNumber>
    </submittedName>
</protein>
<dbReference type="RefSeq" id="WP_345406075.1">
    <property type="nucleotide sequence ID" value="NZ_BAABLA010000121.1"/>
</dbReference>
<dbReference type="GO" id="GO:0032259">
    <property type="term" value="P:methylation"/>
    <property type="evidence" value="ECO:0007669"/>
    <property type="project" value="UniProtKB-KW"/>
</dbReference>
<sequence>MIEFDAAVRSRVLVCDGGMGTMLQAAGIPADQPPADLNLGTPELVTALHQAYVDAGADIIQTNTFGANGLRLADSDPDHVRSINHAGARLARSVADEAGRTVFVAGSVAPVLPPRYRGGVTEDGAIAGTDIEAHWDLAISQQLEALVEGGVDIVMLETFGALDELISAVRVVRRVCGLPIIAQLTFRDPDMTLGGESVSDAMDQLGQLAPTVVGSNCTLGPQAALSVVRSMREHSALPLAIQPNAGLPYVGRDRTLKYAHDSAYFGRYVRRYLDAGARIVGGCCGTTPDHIREAAAAVAAARRSELTAAAYRRGSPVACSPHGEDQTGSDVTAECQLGAELRVAPRSALAGVAAQATALADGGAQLVVVGGSDARQEHGAPMLLGSQLCQRLPTELAVTVTTWNKSLMTLQADLLGAHASGVRTILCETGNPPVDGDYPDLHGAQEVDALALIRLLEGLNQGVDSNGIELQQPTSFHIGARCNPGAVDLTAEIARTRRKVDAGAHFLLTRAIYEPYALTTMLAELSDLRVPVFVTIDPLQGYAEAEYLRGEVPDIVIPDDTMERLRTAHPDDCPRIGMELAEDLVGEIQPLVHGVVVVSRNGDPDALLRVRAALTDVSR</sequence>
<dbReference type="InterPro" id="IPR003171">
    <property type="entry name" value="Mehydrof_redctse-like"/>
</dbReference>
<dbReference type="Pfam" id="PF02574">
    <property type="entry name" value="S-methyl_trans"/>
    <property type="match status" value="1"/>
</dbReference>
<keyword evidence="3 8" id="KW-0489">Methyltransferase</keyword>
<evidence type="ECO:0000313" key="10">
    <source>
        <dbReference type="EMBL" id="MFC6866889.1"/>
    </source>
</evidence>
<evidence type="ECO:0000256" key="2">
    <source>
        <dbReference type="ARBA" id="ARBA00004777"/>
    </source>
</evidence>
<name>A0ABW2BWC8_9PSEU</name>
<dbReference type="PROSITE" id="PS50970">
    <property type="entry name" value="HCY"/>
    <property type="match status" value="1"/>
</dbReference>
<dbReference type="PANTHER" id="PTHR11103:SF18">
    <property type="entry name" value="SLR1189 PROTEIN"/>
    <property type="match status" value="1"/>
</dbReference>
<accession>A0ABW2BWC8</accession>
<evidence type="ECO:0000259" key="9">
    <source>
        <dbReference type="PROSITE" id="PS50970"/>
    </source>
</evidence>
<evidence type="ECO:0000256" key="4">
    <source>
        <dbReference type="ARBA" id="ARBA00022630"/>
    </source>
</evidence>
<evidence type="ECO:0000256" key="3">
    <source>
        <dbReference type="ARBA" id="ARBA00022603"/>
    </source>
</evidence>
<comment type="caution">
    <text evidence="10">The sequence shown here is derived from an EMBL/GenBank/DDBJ whole genome shotgun (WGS) entry which is preliminary data.</text>
</comment>
<dbReference type="Gene3D" id="3.20.20.330">
    <property type="entry name" value="Homocysteine-binding-like domain"/>
    <property type="match status" value="1"/>
</dbReference>
<dbReference type="Pfam" id="PF02219">
    <property type="entry name" value="MTHFR"/>
    <property type="match status" value="1"/>
</dbReference>
<dbReference type="EC" id="2.1.1.10" evidence="10"/>
<dbReference type="GO" id="GO:0008168">
    <property type="term" value="F:methyltransferase activity"/>
    <property type="evidence" value="ECO:0007669"/>
    <property type="project" value="UniProtKB-KW"/>
</dbReference>
<evidence type="ECO:0000256" key="6">
    <source>
        <dbReference type="ARBA" id="ARBA00022827"/>
    </source>
</evidence>
<keyword evidence="11" id="KW-1185">Reference proteome</keyword>
<dbReference type="InterPro" id="IPR036589">
    <property type="entry name" value="HCY_dom_sf"/>
</dbReference>
<dbReference type="SUPFAM" id="SSF82282">
    <property type="entry name" value="Homocysteine S-methyltransferase"/>
    <property type="match status" value="1"/>
</dbReference>
<evidence type="ECO:0000256" key="7">
    <source>
        <dbReference type="ARBA" id="ARBA00023002"/>
    </source>
</evidence>
<keyword evidence="6" id="KW-0274">FAD</keyword>
<dbReference type="InterPro" id="IPR029041">
    <property type="entry name" value="FAD-linked_oxidoreductase-like"/>
</dbReference>
<feature type="binding site" evidence="8">
    <location>
        <position position="283"/>
    </location>
    <ligand>
        <name>Zn(2+)</name>
        <dbReference type="ChEBI" id="CHEBI:29105"/>
    </ligand>
</feature>
<gene>
    <name evidence="10" type="ORF">ACFQGD_06985</name>
</gene>
<keyword evidence="5 8" id="KW-0808">Transferase</keyword>